<reference evidence="2 3" key="1">
    <citation type="submission" date="2019-11" db="EMBL/GenBank/DDBJ databases">
        <title>Streptomyces typhae sp. nov., a novel endophytic actinomycete isolated from the root of cattail pollen (Typha angustifolia L.).</title>
        <authorList>
            <person name="Peng C."/>
        </authorList>
    </citation>
    <scope>NUCLEOTIDE SEQUENCE [LARGE SCALE GENOMIC DNA]</scope>
    <source>
        <strain evidence="3">p1417</strain>
    </source>
</reference>
<dbReference type="RefSeq" id="WP_157164078.1">
    <property type="nucleotide sequence ID" value="NZ_WPNZ01000001.1"/>
</dbReference>
<evidence type="ECO:0000313" key="3">
    <source>
        <dbReference type="Proteomes" id="UP000483802"/>
    </source>
</evidence>
<accession>A0A6L6WVB7</accession>
<gene>
    <name evidence="2" type="ORF">GPA10_03640</name>
</gene>
<feature type="region of interest" description="Disordered" evidence="1">
    <location>
        <begin position="39"/>
        <end position="67"/>
    </location>
</feature>
<dbReference type="EMBL" id="WPNZ01000001">
    <property type="protein sequence ID" value="MVO83881.1"/>
    <property type="molecule type" value="Genomic_DNA"/>
</dbReference>
<evidence type="ECO:0000256" key="1">
    <source>
        <dbReference type="SAM" id="MobiDB-lite"/>
    </source>
</evidence>
<protein>
    <submittedName>
        <fullName evidence="2">Uncharacterized protein</fullName>
    </submittedName>
</protein>
<name>A0A6L6WVB7_9ACTN</name>
<organism evidence="2 3">
    <name type="scientific">Streptomyces typhae</name>
    <dbReference type="NCBI Taxonomy" id="2681492"/>
    <lineage>
        <taxon>Bacteria</taxon>
        <taxon>Bacillati</taxon>
        <taxon>Actinomycetota</taxon>
        <taxon>Actinomycetes</taxon>
        <taxon>Kitasatosporales</taxon>
        <taxon>Streptomycetaceae</taxon>
        <taxon>Streptomyces</taxon>
    </lineage>
</organism>
<dbReference type="Proteomes" id="UP000483802">
    <property type="component" value="Unassembled WGS sequence"/>
</dbReference>
<keyword evidence="3" id="KW-1185">Reference proteome</keyword>
<comment type="caution">
    <text evidence="2">The sequence shown here is derived from an EMBL/GenBank/DDBJ whole genome shotgun (WGS) entry which is preliminary data.</text>
</comment>
<evidence type="ECO:0000313" key="2">
    <source>
        <dbReference type="EMBL" id="MVO83881.1"/>
    </source>
</evidence>
<sequence>MPETPTPVTLTEDQLAALADAVAARLSVYLVRRDPVQVPLDDPVSEVGTEVVRTEDPEPPAPLGAAA</sequence>
<dbReference type="AlphaFoldDB" id="A0A6L6WVB7"/>
<proteinExistence type="predicted"/>